<feature type="compositionally biased region" description="Polar residues" evidence="5">
    <location>
        <begin position="277"/>
        <end position="293"/>
    </location>
</feature>
<dbReference type="PROSITE" id="PS50082">
    <property type="entry name" value="WD_REPEATS_2"/>
    <property type="match status" value="4"/>
</dbReference>
<dbReference type="InterPro" id="IPR015943">
    <property type="entry name" value="WD40/YVTN_repeat-like_dom_sf"/>
</dbReference>
<evidence type="ECO:0000256" key="2">
    <source>
        <dbReference type="ARBA" id="ARBA00022574"/>
    </source>
</evidence>
<dbReference type="Proteomes" id="UP001150538">
    <property type="component" value="Unassembled WGS sequence"/>
</dbReference>
<dbReference type="PANTHER" id="PTHR19918">
    <property type="entry name" value="CELL DIVISION CYCLE 20 CDC20 FIZZY -RELATED"/>
    <property type="match status" value="1"/>
</dbReference>
<evidence type="ECO:0000313" key="8">
    <source>
        <dbReference type="Proteomes" id="UP001150538"/>
    </source>
</evidence>
<dbReference type="EMBL" id="JANBPU010000394">
    <property type="protein sequence ID" value="KAJ1911936.1"/>
    <property type="molecule type" value="Genomic_DNA"/>
</dbReference>
<evidence type="ECO:0000256" key="4">
    <source>
        <dbReference type="PROSITE-ProRule" id="PRU00221"/>
    </source>
</evidence>
<dbReference type="InterPro" id="IPR056150">
    <property type="entry name" value="WD40_CDC20-Fz"/>
</dbReference>
<dbReference type="GO" id="GO:0031145">
    <property type="term" value="P:anaphase-promoting complex-dependent catabolic process"/>
    <property type="evidence" value="ECO:0007669"/>
    <property type="project" value="TreeGrafter"/>
</dbReference>
<name>A0A9W7ZRU6_9FUNG</name>
<evidence type="ECO:0000259" key="6">
    <source>
        <dbReference type="Pfam" id="PF24807"/>
    </source>
</evidence>
<feature type="compositionally biased region" description="Polar residues" evidence="5">
    <location>
        <begin position="428"/>
        <end position="437"/>
    </location>
</feature>
<feature type="compositionally biased region" description="Polar residues" evidence="5">
    <location>
        <begin position="503"/>
        <end position="529"/>
    </location>
</feature>
<dbReference type="InterPro" id="IPR036322">
    <property type="entry name" value="WD40_repeat_dom_sf"/>
</dbReference>
<dbReference type="PROSITE" id="PS00678">
    <property type="entry name" value="WD_REPEATS_1"/>
    <property type="match status" value="2"/>
</dbReference>
<feature type="compositionally biased region" description="Polar residues" evidence="5">
    <location>
        <begin position="444"/>
        <end position="465"/>
    </location>
</feature>
<feature type="compositionally biased region" description="Low complexity" evidence="5">
    <location>
        <begin position="301"/>
        <end position="312"/>
    </location>
</feature>
<dbReference type="SMART" id="SM00320">
    <property type="entry name" value="WD40"/>
    <property type="match status" value="7"/>
</dbReference>
<comment type="caution">
    <text evidence="7">The sequence shown here is derived from an EMBL/GenBank/DDBJ whole genome shotgun (WGS) entry which is preliminary data.</text>
</comment>
<dbReference type="InterPro" id="IPR001680">
    <property type="entry name" value="WD40_rpt"/>
</dbReference>
<accession>A0A9W7ZRU6</accession>
<feature type="repeat" description="WD" evidence="4">
    <location>
        <begin position="711"/>
        <end position="752"/>
    </location>
</feature>
<sequence length="1108" mass="118544">MISQNPQESQQQPQLHHKRSFGEKRKRDVAMISPERQCGVLPPLPPLSTLAGNLPDMPWSRNKANNGVLGLSETPATGTASAMPNINQMPGQQYRQESPQAQRRSLYPSSLSLNASLSTSTLPIPSTYSECTPDRRAAKMLRRESPPQKPLDVPNFLDTIQSLSSSSSLSGGLGVLTRSRRRAMERRAGMGVSKASSALHAAMSRNKSAPSMTLYPPADLSQAFPGIPPPIPNNINSAASTSSGNSSADSGSNNHILSRSIASSGNLRIAFRDNPEAATSVTSGDSPSANSSKPPGKMPNLGLGSQPSSPGSAILSKPRARSYNYDRFIPVRTADLMAEYYTLDMARQNSGSLGTPSLRSHLRKNTASASIAPNGNRSGISDSQREDANRTYNALLRSELLNDHTVVDEVSKAELLPPTTPTKPSSTNSGVTGSGINLNCDGSLLSSPGTSTEPTASANISTPTTVRKKSLFQFRTPTSESRRKKVPILTPQFYPMPPPQSPTRQASSPTRASILNNSKSASDLTTRQLTTSTVATTNTDNTTTELNAQTRKSHTTKPTDSDESLAARTRSISMSSSSSLSQTSFANPINSAAAITTNSSNNNNCSSSSSSSGIGGFRFKSPLKKVTQKLLTPKKSSWTVPSAPTMVLDAPEIVNDFYLNVLDWSQSTNVLAVALYDTVYLWEPETKLTRKLCTLDQASVFGNSLVNTANSAGNDNWITSIKWIPKGNLLALGTKTGNLELWDTSVGKKVKEIIGGSTSNSSTGNGARNDGCGHHKRIACMSWFSNDVLSTGSRDKTIFNQDLRLSKSLIAKYEGHTQEVCGLSWNPDINLLASGSNDNLVKIWDRRFHVMAKKNSKSFLLGQQCHYNNNGANINQSSTSSSSSSSSLFTFSDHQAAVKALAWSPRQRGVLATGGGATDQHIRFWNAQTGNLLRAFDVKSQVCNIAWSVDGTQLVTTHGYTDNLVMVWKYNTMQPLARLKGHRERVLYMAASPDGQTVVTGSADETLRFWNVFPKPVATQFGSGGSGSIIGGGSPVGGRGLRSRSSNRSVLGLNTNGGSTTTGAGNSGGGVLERKSSNFFGQSDNSLTQLISDHTLDTFMLGQNAQIR</sequence>
<feature type="repeat" description="WD" evidence="4">
    <location>
        <begin position="979"/>
        <end position="1012"/>
    </location>
</feature>
<feature type="compositionally biased region" description="Low complexity" evidence="5">
    <location>
        <begin position="571"/>
        <end position="583"/>
    </location>
</feature>
<dbReference type="GO" id="GO:0005680">
    <property type="term" value="C:anaphase-promoting complex"/>
    <property type="evidence" value="ECO:0007669"/>
    <property type="project" value="TreeGrafter"/>
</dbReference>
<feature type="compositionally biased region" description="Low complexity" evidence="5">
    <location>
        <begin position="233"/>
        <end position="254"/>
    </location>
</feature>
<gene>
    <name evidence="7" type="primary">CDH1</name>
    <name evidence="7" type="ORF">H4219_005780</name>
</gene>
<dbReference type="GO" id="GO:1990757">
    <property type="term" value="F:ubiquitin ligase activator activity"/>
    <property type="evidence" value="ECO:0007669"/>
    <property type="project" value="TreeGrafter"/>
</dbReference>
<dbReference type="PROSITE" id="PS50294">
    <property type="entry name" value="WD_REPEATS_REGION"/>
    <property type="match status" value="2"/>
</dbReference>
<evidence type="ECO:0000256" key="5">
    <source>
        <dbReference type="SAM" id="MobiDB-lite"/>
    </source>
</evidence>
<evidence type="ECO:0000256" key="3">
    <source>
        <dbReference type="ARBA" id="ARBA00022737"/>
    </source>
</evidence>
<dbReference type="InterPro" id="IPR033010">
    <property type="entry name" value="Cdc20/Fizzy"/>
</dbReference>
<organism evidence="7 8">
    <name type="scientific">Mycoemilia scoparia</name>
    <dbReference type="NCBI Taxonomy" id="417184"/>
    <lineage>
        <taxon>Eukaryota</taxon>
        <taxon>Fungi</taxon>
        <taxon>Fungi incertae sedis</taxon>
        <taxon>Zoopagomycota</taxon>
        <taxon>Kickxellomycotina</taxon>
        <taxon>Kickxellomycetes</taxon>
        <taxon>Kickxellales</taxon>
        <taxon>Kickxellaceae</taxon>
        <taxon>Mycoemilia</taxon>
    </lineage>
</organism>
<feature type="compositionally biased region" description="Polar residues" evidence="5">
    <location>
        <begin position="365"/>
        <end position="382"/>
    </location>
</feature>
<keyword evidence="3" id="KW-0677">Repeat</keyword>
<feature type="region of interest" description="Disordered" evidence="5">
    <location>
        <begin position="1"/>
        <end position="47"/>
    </location>
</feature>
<dbReference type="Gene3D" id="2.130.10.10">
    <property type="entry name" value="YVTN repeat-like/Quinoprotein amine dehydrogenase"/>
    <property type="match status" value="1"/>
</dbReference>
<keyword evidence="8" id="KW-1185">Reference proteome</keyword>
<protein>
    <submittedName>
        <fullName evidence="7">Substrate-specific activator of APC-dependent proteolysis</fullName>
    </submittedName>
</protein>
<dbReference type="OrthoDB" id="10263272at2759"/>
<feature type="compositionally biased region" description="Low complexity" evidence="5">
    <location>
        <begin position="1"/>
        <end position="14"/>
    </location>
</feature>
<feature type="region of interest" description="Disordered" evidence="5">
    <location>
        <begin position="1032"/>
        <end position="1076"/>
    </location>
</feature>
<feature type="compositionally biased region" description="Low complexity" evidence="5">
    <location>
        <begin position="530"/>
        <end position="544"/>
    </location>
</feature>
<dbReference type="InterPro" id="IPR019775">
    <property type="entry name" value="WD40_repeat_CS"/>
</dbReference>
<reference evidence="7" key="1">
    <citation type="submission" date="2022-07" db="EMBL/GenBank/DDBJ databases">
        <title>Phylogenomic reconstructions and comparative analyses of Kickxellomycotina fungi.</title>
        <authorList>
            <person name="Reynolds N.K."/>
            <person name="Stajich J.E."/>
            <person name="Barry K."/>
            <person name="Grigoriev I.V."/>
            <person name="Crous P."/>
            <person name="Smith M.E."/>
        </authorList>
    </citation>
    <scope>NUCLEOTIDE SEQUENCE</scope>
    <source>
        <strain evidence="7">NBRC 100468</strain>
    </source>
</reference>
<dbReference type="SUPFAM" id="SSF50978">
    <property type="entry name" value="WD40 repeat-like"/>
    <property type="match status" value="1"/>
</dbReference>
<feature type="region of interest" description="Disordered" evidence="5">
    <location>
        <begin position="220"/>
        <end position="257"/>
    </location>
</feature>
<feature type="region of interest" description="Disordered" evidence="5">
    <location>
        <begin position="277"/>
        <end position="316"/>
    </location>
</feature>
<evidence type="ECO:0000256" key="1">
    <source>
        <dbReference type="ARBA" id="ARBA00006445"/>
    </source>
</evidence>
<feature type="region of interest" description="Disordered" evidence="5">
    <location>
        <begin position="352"/>
        <end position="386"/>
    </location>
</feature>
<feature type="compositionally biased region" description="Basic and acidic residues" evidence="5">
    <location>
        <begin position="20"/>
        <end position="29"/>
    </location>
</feature>
<dbReference type="CDD" id="cd00200">
    <property type="entry name" value="WD40"/>
    <property type="match status" value="1"/>
</dbReference>
<feature type="repeat" description="WD" evidence="4">
    <location>
        <begin position="813"/>
        <end position="845"/>
    </location>
</feature>
<feature type="compositionally biased region" description="Polar residues" evidence="5">
    <location>
        <begin position="74"/>
        <end position="103"/>
    </location>
</feature>
<keyword evidence="2 4" id="KW-0853">WD repeat</keyword>
<evidence type="ECO:0000313" key="7">
    <source>
        <dbReference type="EMBL" id="KAJ1911936.1"/>
    </source>
</evidence>
<feature type="region of interest" description="Disordered" evidence="5">
    <location>
        <begin position="413"/>
        <end position="583"/>
    </location>
</feature>
<dbReference type="GO" id="GO:0010997">
    <property type="term" value="F:anaphase-promoting complex binding"/>
    <property type="evidence" value="ECO:0007669"/>
    <property type="project" value="InterPro"/>
</dbReference>
<comment type="similarity">
    <text evidence="1">Belongs to the WD repeat CDC20/Fizzy family.</text>
</comment>
<dbReference type="GO" id="GO:1905786">
    <property type="term" value="P:positive regulation of anaphase-promoting complex-dependent catabolic process"/>
    <property type="evidence" value="ECO:0007669"/>
    <property type="project" value="TreeGrafter"/>
</dbReference>
<feature type="region of interest" description="Disordered" evidence="5">
    <location>
        <begin position="65"/>
        <end position="106"/>
    </location>
</feature>
<feature type="compositionally biased region" description="Low complexity" evidence="5">
    <location>
        <begin position="1043"/>
        <end position="1064"/>
    </location>
</feature>
<feature type="repeat" description="WD" evidence="4">
    <location>
        <begin position="891"/>
        <end position="935"/>
    </location>
</feature>
<feature type="domain" description="CDC20/Fizzy WD40" evidence="6">
    <location>
        <begin position="648"/>
        <end position="1010"/>
    </location>
</feature>
<dbReference type="Pfam" id="PF24807">
    <property type="entry name" value="WD40_CDC20-Fz"/>
    <property type="match status" value="1"/>
</dbReference>
<dbReference type="AlphaFoldDB" id="A0A9W7ZRU6"/>
<proteinExistence type="inferred from homology"/>